<dbReference type="SUPFAM" id="SSF55486">
    <property type="entry name" value="Metalloproteases ('zincins'), catalytic domain"/>
    <property type="match status" value="1"/>
</dbReference>
<protein>
    <recommendedName>
        <fullName evidence="8">Peptidase M3A/M3B catalytic domain-containing protein</fullName>
    </recommendedName>
</protein>
<evidence type="ECO:0000256" key="4">
    <source>
        <dbReference type="ARBA" id="ARBA00022801"/>
    </source>
</evidence>
<reference evidence="9 10" key="1">
    <citation type="submission" date="2015-10" db="EMBL/GenBank/DDBJ databases">
        <title>Genome sequencing of Penicillium freii.</title>
        <authorList>
            <person name="Nguyen H.D."/>
            <person name="Visagie C.M."/>
            <person name="Seifert K.A."/>
        </authorList>
    </citation>
    <scope>NUCLEOTIDE SEQUENCE [LARGE SCALE GENOMIC DNA]</scope>
    <source>
        <strain evidence="9 10">DAOM 242723</strain>
    </source>
</reference>
<dbReference type="PANTHER" id="PTHR11804">
    <property type="entry name" value="PROTEASE M3 THIMET OLIGOPEPTIDASE-RELATED"/>
    <property type="match status" value="1"/>
</dbReference>
<evidence type="ECO:0000256" key="2">
    <source>
        <dbReference type="ARBA" id="ARBA00022670"/>
    </source>
</evidence>
<dbReference type="InterPro" id="IPR024080">
    <property type="entry name" value="Neurolysin/TOP_N"/>
</dbReference>
<dbReference type="STRING" id="48697.A0A101MC88"/>
<keyword evidence="2 7" id="KW-0645">Protease</keyword>
<dbReference type="Gene3D" id="1.10.1370.10">
    <property type="entry name" value="Neurolysin, domain 3"/>
    <property type="match status" value="2"/>
</dbReference>
<dbReference type="GO" id="GO:0006518">
    <property type="term" value="P:peptide metabolic process"/>
    <property type="evidence" value="ECO:0007669"/>
    <property type="project" value="TreeGrafter"/>
</dbReference>
<dbReference type="PANTHER" id="PTHR11804:SF84">
    <property type="entry name" value="SACCHAROLYSIN"/>
    <property type="match status" value="1"/>
</dbReference>
<feature type="domain" description="Peptidase M3A/M3B catalytic" evidence="8">
    <location>
        <begin position="217"/>
        <end position="274"/>
    </location>
</feature>
<dbReference type="Proteomes" id="UP000055045">
    <property type="component" value="Unassembled WGS sequence"/>
</dbReference>
<comment type="similarity">
    <text evidence="1 7">Belongs to the peptidase M3 family.</text>
</comment>
<proteinExistence type="inferred from homology"/>
<name>A0A101MC88_PENFR</name>
<dbReference type="InterPro" id="IPR045090">
    <property type="entry name" value="Pept_M3A_M3B"/>
</dbReference>
<dbReference type="AlphaFoldDB" id="A0A101MC88"/>
<comment type="cofactor">
    <cofactor evidence="7">
        <name>Zn(2+)</name>
        <dbReference type="ChEBI" id="CHEBI:29105"/>
    </cofactor>
    <text evidence="7">Binds 1 zinc ion.</text>
</comment>
<dbReference type="GO" id="GO:0046872">
    <property type="term" value="F:metal ion binding"/>
    <property type="evidence" value="ECO:0007669"/>
    <property type="project" value="UniProtKB-UniRule"/>
</dbReference>
<keyword evidence="3 7" id="KW-0479">Metal-binding</keyword>
<keyword evidence="10" id="KW-1185">Reference proteome</keyword>
<evidence type="ECO:0000256" key="3">
    <source>
        <dbReference type="ARBA" id="ARBA00022723"/>
    </source>
</evidence>
<dbReference type="InterPro" id="IPR001567">
    <property type="entry name" value="Pept_M3A_M3B_dom"/>
</dbReference>
<evidence type="ECO:0000313" key="10">
    <source>
        <dbReference type="Proteomes" id="UP000055045"/>
    </source>
</evidence>
<keyword evidence="4 7" id="KW-0378">Hydrolase</keyword>
<keyword evidence="6 7" id="KW-0482">Metalloprotease</keyword>
<evidence type="ECO:0000256" key="6">
    <source>
        <dbReference type="ARBA" id="ARBA00023049"/>
    </source>
</evidence>
<organism evidence="9 10">
    <name type="scientific">Penicillium freii</name>
    <dbReference type="NCBI Taxonomy" id="48697"/>
    <lineage>
        <taxon>Eukaryota</taxon>
        <taxon>Fungi</taxon>
        <taxon>Dikarya</taxon>
        <taxon>Ascomycota</taxon>
        <taxon>Pezizomycotina</taxon>
        <taxon>Eurotiomycetes</taxon>
        <taxon>Eurotiomycetidae</taxon>
        <taxon>Eurotiales</taxon>
        <taxon>Aspergillaceae</taxon>
        <taxon>Penicillium</taxon>
    </lineage>
</organism>
<comment type="caution">
    <text evidence="9">The sequence shown here is derived from an EMBL/GenBank/DDBJ whole genome shotgun (WGS) entry which is preliminary data.</text>
</comment>
<evidence type="ECO:0000313" key="9">
    <source>
        <dbReference type="EMBL" id="KUM57924.1"/>
    </source>
</evidence>
<evidence type="ECO:0000256" key="7">
    <source>
        <dbReference type="RuleBase" id="RU003435"/>
    </source>
</evidence>
<gene>
    <name evidence="9" type="ORF">ACN42_g9251</name>
</gene>
<dbReference type="InterPro" id="IPR024077">
    <property type="entry name" value="Neurolysin/TOP_dom2"/>
</dbReference>
<evidence type="ECO:0000256" key="1">
    <source>
        <dbReference type="ARBA" id="ARBA00006040"/>
    </source>
</evidence>
<keyword evidence="5 7" id="KW-0862">Zinc</keyword>
<accession>A0A101MC88</accession>
<evidence type="ECO:0000256" key="5">
    <source>
        <dbReference type="ARBA" id="ARBA00022833"/>
    </source>
</evidence>
<dbReference type="GO" id="GO:0004222">
    <property type="term" value="F:metalloendopeptidase activity"/>
    <property type="evidence" value="ECO:0007669"/>
    <property type="project" value="InterPro"/>
</dbReference>
<dbReference type="GO" id="GO:0006508">
    <property type="term" value="P:proteolysis"/>
    <property type="evidence" value="ECO:0007669"/>
    <property type="project" value="UniProtKB-KW"/>
</dbReference>
<dbReference type="Gene3D" id="1.20.1050.40">
    <property type="entry name" value="Endopeptidase. Chain P, domain 1"/>
    <property type="match status" value="1"/>
</dbReference>
<dbReference type="Pfam" id="PF01432">
    <property type="entry name" value="Peptidase_M3"/>
    <property type="match status" value="1"/>
</dbReference>
<dbReference type="EMBL" id="LLXE01000323">
    <property type="protein sequence ID" value="KUM57924.1"/>
    <property type="molecule type" value="Genomic_DNA"/>
</dbReference>
<sequence>MKTTAEHSVTQEPPIFDLTPRSLKEEALKITNTTTSIWDLVVAGVQIADASFENTIWPIIQDENVKFEKQRLLLFYASTYPVKDVRGASNDVSNMLTDAEVELFSRRDMFLLVDSVVAKAKHREHAQDDESNHYLQKLHRRFLQIGCGVADNALRNDFKAKMKRLNHLERDCNRNLHEETTCLWLTPNELEGLPDVILDRLKEGEGSQAGQLMAGSVPLFQELVLLRDETARMLGYPNHFARKTSDKMVQGPQMVADLLAEIREAAAPLAMSDTNQSINQSKFN</sequence>
<evidence type="ECO:0000259" key="8">
    <source>
        <dbReference type="Pfam" id="PF01432"/>
    </source>
</evidence>